<evidence type="ECO:0000313" key="2">
    <source>
        <dbReference type="Proteomes" id="UP000596742"/>
    </source>
</evidence>
<dbReference type="OrthoDB" id="6144369at2759"/>
<dbReference type="EMBL" id="UYJE01007434">
    <property type="protein sequence ID" value="VDI54817.1"/>
    <property type="molecule type" value="Genomic_DNA"/>
</dbReference>
<dbReference type="PANTHER" id="PTHR33332">
    <property type="entry name" value="REVERSE TRANSCRIPTASE DOMAIN-CONTAINING PROTEIN"/>
    <property type="match status" value="1"/>
</dbReference>
<evidence type="ECO:0008006" key="3">
    <source>
        <dbReference type="Google" id="ProtNLM"/>
    </source>
</evidence>
<sequence length="155" mass="18168">MNKYGLFSDRHFGFFGGRSTGLQLLKVLDHWTEILDNEGSIDAIYTDCMKAFDKVPHKRLINKLRSYGISNQTCNWVQSFLNDDQNYIEIYIVQQDIDKLFRWSGKWLLRFHPIMQSAANIHEKRKPDGSTSAHDGRNNSRTVELRKMWCKLILA</sequence>
<keyword evidence="2" id="KW-1185">Reference proteome</keyword>
<proteinExistence type="predicted"/>
<gene>
    <name evidence="1" type="ORF">MGAL_10B064719</name>
</gene>
<reference evidence="1" key="1">
    <citation type="submission" date="2018-11" db="EMBL/GenBank/DDBJ databases">
        <authorList>
            <person name="Alioto T."/>
            <person name="Alioto T."/>
        </authorList>
    </citation>
    <scope>NUCLEOTIDE SEQUENCE</scope>
</reference>
<protein>
    <recommendedName>
        <fullName evidence="3">Reverse transcriptase domain-containing protein</fullName>
    </recommendedName>
</protein>
<name>A0A8B6FWP0_MYTGA</name>
<accession>A0A8B6FWP0</accession>
<comment type="caution">
    <text evidence="1">The sequence shown here is derived from an EMBL/GenBank/DDBJ whole genome shotgun (WGS) entry which is preliminary data.</text>
</comment>
<evidence type="ECO:0000313" key="1">
    <source>
        <dbReference type="EMBL" id="VDI54817.1"/>
    </source>
</evidence>
<dbReference type="AlphaFoldDB" id="A0A8B6FWP0"/>
<dbReference type="Proteomes" id="UP000596742">
    <property type="component" value="Unassembled WGS sequence"/>
</dbReference>
<organism evidence="1 2">
    <name type="scientific">Mytilus galloprovincialis</name>
    <name type="common">Mediterranean mussel</name>
    <dbReference type="NCBI Taxonomy" id="29158"/>
    <lineage>
        <taxon>Eukaryota</taxon>
        <taxon>Metazoa</taxon>
        <taxon>Spiralia</taxon>
        <taxon>Lophotrochozoa</taxon>
        <taxon>Mollusca</taxon>
        <taxon>Bivalvia</taxon>
        <taxon>Autobranchia</taxon>
        <taxon>Pteriomorphia</taxon>
        <taxon>Mytilida</taxon>
        <taxon>Mytiloidea</taxon>
        <taxon>Mytilidae</taxon>
        <taxon>Mytilinae</taxon>
        <taxon>Mytilus</taxon>
    </lineage>
</organism>